<evidence type="ECO:0000259" key="2">
    <source>
        <dbReference type="Pfam" id="PF00501"/>
    </source>
</evidence>
<accession>A0A085LXC5</accession>
<protein>
    <recommendedName>
        <fullName evidence="1">acetate--CoA ligase</fullName>
        <ecNumber evidence="1">6.2.1.1</ecNumber>
    </recommendedName>
</protein>
<dbReference type="SUPFAM" id="SSF56801">
    <property type="entry name" value="Acetyl-CoA synthetase-like"/>
    <property type="match status" value="1"/>
</dbReference>
<dbReference type="EMBL" id="KL363266">
    <property type="protein sequence ID" value="KFD49621.1"/>
    <property type="molecule type" value="Genomic_DNA"/>
</dbReference>
<dbReference type="InterPro" id="IPR020845">
    <property type="entry name" value="AMP-binding_CS"/>
</dbReference>
<dbReference type="PROSITE" id="PS00455">
    <property type="entry name" value="AMP_BINDING"/>
    <property type="match status" value="1"/>
</dbReference>
<proteinExistence type="predicted"/>
<dbReference type="Pfam" id="PF00501">
    <property type="entry name" value="AMP-binding"/>
    <property type="match status" value="1"/>
</dbReference>
<keyword evidence="4" id="KW-1185">Reference proteome</keyword>
<dbReference type="EC" id="6.2.1.1" evidence="1"/>
<dbReference type="Proteomes" id="UP000030764">
    <property type="component" value="Unassembled WGS sequence"/>
</dbReference>
<dbReference type="PANTHER" id="PTHR24095">
    <property type="entry name" value="ACETYL-COENZYME A SYNTHETASE"/>
    <property type="match status" value="1"/>
</dbReference>
<evidence type="ECO:0000256" key="1">
    <source>
        <dbReference type="ARBA" id="ARBA00013275"/>
    </source>
</evidence>
<dbReference type="GO" id="GO:0003987">
    <property type="term" value="F:acetate-CoA ligase activity"/>
    <property type="evidence" value="ECO:0007669"/>
    <property type="project" value="UniProtKB-EC"/>
</dbReference>
<dbReference type="InterPro" id="IPR000873">
    <property type="entry name" value="AMP-dep_synth/lig_dom"/>
</dbReference>
<dbReference type="GO" id="GO:0006085">
    <property type="term" value="P:acetyl-CoA biosynthetic process"/>
    <property type="evidence" value="ECO:0007669"/>
    <property type="project" value="TreeGrafter"/>
</dbReference>
<dbReference type="InterPro" id="IPR042099">
    <property type="entry name" value="ANL_N_sf"/>
</dbReference>
<dbReference type="Gene3D" id="3.40.50.12780">
    <property type="entry name" value="N-terminal domain of ligase-like"/>
    <property type="match status" value="1"/>
</dbReference>
<sequence length="356" mass="39289">MAPGYILDHRITVGHLLKRYPASEHATVSHTSDITSQALTALSDTSYDSEMSEVDSSCQAEDLNCEDPLFILYTSGSTGQPKGIVHTQAGYLLYAYTTFRYVFDIHDDDVYFCTADIGWITGHTYVVYGPLAAGCTSVLFEGVPFYPDPSRYWQIIDKYDVTKFYTAPTAIRHLMKFGASYVEKCKLNRLQVLGSVGEPINPGVWLWYYTLVGKKRCSIVDTYWQTETGGHMLSTLPGCSPMKPGSAGFPFFGVVPVILNDDGEEIAGSEEKGKARTAQAPLCLASRSLPQCKKLCSRRCRKAPRHRASKRKECSSKRGTASAGTQCPCQCRKAAELVGRSIYSSLKPLLLIAVLH</sequence>
<evidence type="ECO:0000313" key="4">
    <source>
        <dbReference type="Proteomes" id="UP000030764"/>
    </source>
</evidence>
<name>A0A085LXC5_9BILA</name>
<evidence type="ECO:0000313" key="3">
    <source>
        <dbReference type="EMBL" id="KFD49621.1"/>
    </source>
</evidence>
<organism evidence="3 4">
    <name type="scientific">Trichuris suis</name>
    <name type="common">pig whipworm</name>
    <dbReference type="NCBI Taxonomy" id="68888"/>
    <lineage>
        <taxon>Eukaryota</taxon>
        <taxon>Metazoa</taxon>
        <taxon>Ecdysozoa</taxon>
        <taxon>Nematoda</taxon>
        <taxon>Enoplea</taxon>
        <taxon>Dorylaimia</taxon>
        <taxon>Trichinellida</taxon>
        <taxon>Trichuridae</taxon>
        <taxon>Trichuris</taxon>
    </lineage>
</organism>
<dbReference type="PANTHER" id="PTHR24095:SF244">
    <property type="entry name" value="ACETYL-COENZYME A SYNTHETASE"/>
    <property type="match status" value="1"/>
</dbReference>
<reference evidence="3 4" key="1">
    <citation type="journal article" date="2014" name="Nat. Genet.">
        <title>Genome and transcriptome of the porcine whipworm Trichuris suis.</title>
        <authorList>
            <person name="Jex A.R."/>
            <person name="Nejsum P."/>
            <person name="Schwarz E.M."/>
            <person name="Hu L."/>
            <person name="Young N.D."/>
            <person name="Hall R.S."/>
            <person name="Korhonen P.K."/>
            <person name="Liao S."/>
            <person name="Thamsborg S."/>
            <person name="Xia J."/>
            <person name="Xu P."/>
            <person name="Wang S."/>
            <person name="Scheerlinck J.P."/>
            <person name="Hofmann A."/>
            <person name="Sternberg P.W."/>
            <person name="Wang J."/>
            <person name="Gasser R.B."/>
        </authorList>
    </citation>
    <scope>NUCLEOTIDE SEQUENCE [LARGE SCALE GENOMIC DNA]</scope>
    <source>
        <strain evidence="3">DCEP-RM93M</strain>
    </source>
</reference>
<gene>
    <name evidence="3" type="ORF">M513_09453</name>
</gene>
<dbReference type="AlphaFoldDB" id="A0A085LXC5"/>
<feature type="domain" description="AMP-dependent synthetase/ligase" evidence="2">
    <location>
        <begin position="37"/>
        <end position="273"/>
    </location>
</feature>